<dbReference type="SUPFAM" id="SSF56801">
    <property type="entry name" value="Acetyl-CoA synthetase-like"/>
    <property type="match status" value="1"/>
</dbReference>
<dbReference type="GO" id="GO:0043041">
    <property type="term" value="P:amino acid activation for nonribosomal peptide biosynthetic process"/>
    <property type="evidence" value="ECO:0007669"/>
    <property type="project" value="TreeGrafter"/>
</dbReference>
<evidence type="ECO:0000256" key="4">
    <source>
        <dbReference type="SAM" id="MobiDB-lite"/>
    </source>
</evidence>
<dbReference type="Gene3D" id="3.40.50.12780">
    <property type="entry name" value="N-terminal domain of ligase-like"/>
    <property type="match status" value="1"/>
</dbReference>
<dbReference type="Gene3D" id="3.30.300.30">
    <property type="match status" value="1"/>
</dbReference>
<comment type="caution">
    <text evidence="6">The sequence shown here is derived from an EMBL/GenBank/DDBJ whole genome shotgun (WGS) entry which is preliminary data.</text>
</comment>
<protein>
    <submittedName>
        <fullName evidence="6">Condensation domain protein</fullName>
    </submittedName>
</protein>
<dbReference type="PROSITE" id="PS50075">
    <property type="entry name" value="CARRIER"/>
    <property type="match status" value="1"/>
</dbReference>
<dbReference type="PANTHER" id="PTHR45527:SF1">
    <property type="entry name" value="FATTY ACID SYNTHASE"/>
    <property type="match status" value="1"/>
</dbReference>
<dbReference type="GO" id="GO:0005737">
    <property type="term" value="C:cytoplasm"/>
    <property type="evidence" value="ECO:0007669"/>
    <property type="project" value="TreeGrafter"/>
</dbReference>
<dbReference type="InterPro" id="IPR036736">
    <property type="entry name" value="ACP-like_sf"/>
</dbReference>
<evidence type="ECO:0000259" key="5">
    <source>
        <dbReference type="PROSITE" id="PS50075"/>
    </source>
</evidence>
<dbReference type="Gene3D" id="3.30.559.10">
    <property type="entry name" value="Chloramphenicol acetyltransferase-like domain"/>
    <property type="match status" value="1"/>
</dbReference>
<dbReference type="GO" id="GO:0044550">
    <property type="term" value="P:secondary metabolite biosynthetic process"/>
    <property type="evidence" value="ECO:0007669"/>
    <property type="project" value="TreeGrafter"/>
</dbReference>
<evidence type="ECO:0000313" key="6">
    <source>
        <dbReference type="EMBL" id="OOK81751.1"/>
    </source>
</evidence>
<sequence length="305" mass="32183">MRMYRTGDLVRWGADGQLEYLGRADEQVKIRGYRIELGEVRAALAAVSGVDQAVVIAREDRPGDKRLVGYVVGPPIPPPRGGVGRAVAVLSGAGRGGGVAGAAVDGQRQARHSRPAGTGVSGHRSLPRAGHPVEQILADSYARVLGLVRVGVDDSFFDLGGDSILAMQVVAQARTAGVTCRPRDIFIEQTVAGVARVAGVADDAAALNDEGVGDVSPTPIMSWLRSLKSSAGVEQFNQTVVLQAPAGVDETDVAVVLQALLDRHPMLRLRVDDDGTGVGRCRCPSPGRWMRVVACNRWTCGPMRP</sequence>
<dbReference type="InterPro" id="IPR009081">
    <property type="entry name" value="PP-bd_ACP"/>
</dbReference>
<dbReference type="FunFam" id="1.10.1200.10:FF:000005">
    <property type="entry name" value="Nonribosomal peptide synthetase 1"/>
    <property type="match status" value="1"/>
</dbReference>
<dbReference type="GO" id="GO:0031177">
    <property type="term" value="F:phosphopantetheine binding"/>
    <property type="evidence" value="ECO:0007669"/>
    <property type="project" value="TreeGrafter"/>
</dbReference>
<dbReference type="SUPFAM" id="SSF52777">
    <property type="entry name" value="CoA-dependent acyltransferases"/>
    <property type="match status" value="1"/>
</dbReference>
<name>A0A1V3XTB1_MYCKA</name>
<evidence type="ECO:0000256" key="3">
    <source>
        <dbReference type="ARBA" id="ARBA00022553"/>
    </source>
</evidence>
<dbReference type="PROSITE" id="PS00012">
    <property type="entry name" value="PHOSPHOPANTETHEINE"/>
    <property type="match status" value="1"/>
</dbReference>
<dbReference type="SUPFAM" id="SSF47336">
    <property type="entry name" value="ACP-like"/>
    <property type="match status" value="1"/>
</dbReference>
<dbReference type="Pfam" id="PF00550">
    <property type="entry name" value="PP-binding"/>
    <property type="match status" value="1"/>
</dbReference>
<dbReference type="AlphaFoldDB" id="A0A1V3XTB1"/>
<accession>A0A1V3XTB1</accession>
<organism evidence="6 7">
    <name type="scientific">Mycobacterium kansasii</name>
    <dbReference type="NCBI Taxonomy" id="1768"/>
    <lineage>
        <taxon>Bacteria</taxon>
        <taxon>Bacillati</taxon>
        <taxon>Actinomycetota</taxon>
        <taxon>Actinomycetes</taxon>
        <taxon>Mycobacteriales</taxon>
        <taxon>Mycobacteriaceae</taxon>
        <taxon>Mycobacterium</taxon>
    </lineage>
</organism>
<proteinExistence type="predicted"/>
<gene>
    <name evidence="6" type="ORF">BZL30_1318</name>
</gene>
<dbReference type="InterPro" id="IPR023213">
    <property type="entry name" value="CAT-like_dom_sf"/>
</dbReference>
<comment type="cofactor">
    <cofactor evidence="1">
        <name>pantetheine 4'-phosphate</name>
        <dbReference type="ChEBI" id="CHEBI:47942"/>
    </cofactor>
</comment>
<dbReference type="InterPro" id="IPR006162">
    <property type="entry name" value="Ppantetheine_attach_site"/>
</dbReference>
<dbReference type="InterPro" id="IPR045851">
    <property type="entry name" value="AMP-bd_C_sf"/>
</dbReference>
<dbReference type="EMBL" id="MVBM01000001">
    <property type="protein sequence ID" value="OOK81751.1"/>
    <property type="molecule type" value="Genomic_DNA"/>
</dbReference>
<feature type="region of interest" description="Disordered" evidence="4">
    <location>
        <begin position="104"/>
        <end position="128"/>
    </location>
</feature>
<dbReference type="Gene3D" id="1.10.1200.10">
    <property type="entry name" value="ACP-like"/>
    <property type="match status" value="1"/>
</dbReference>
<reference evidence="6 7" key="1">
    <citation type="submission" date="2017-02" db="EMBL/GenBank/DDBJ databases">
        <title>Complete genome sequences of Mycobacterium kansasii strains isolated from rhesus macaques.</title>
        <authorList>
            <person name="Panda A."/>
            <person name="Nagaraj S."/>
            <person name="Zhao X."/>
            <person name="Tettelin H."/>
            <person name="Detolla L.J."/>
        </authorList>
    </citation>
    <scope>NUCLEOTIDE SEQUENCE [LARGE SCALE GENOMIC DNA]</scope>
    <source>
        <strain evidence="6 7">11-3813</strain>
    </source>
</reference>
<dbReference type="Proteomes" id="UP000189229">
    <property type="component" value="Unassembled WGS sequence"/>
</dbReference>
<feature type="domain" description="Carrier" evidence="5">
    <location>
        <begin position="128"/>
        <end position="202"/>
    </location>
</feature>
<evidence type="ECO:0000256" key="1">
    <source>
        <dbReference type="ARBA" id="ARBA00001957"/>
    </source>
</evidence>
<keyword evidence="3" id="KW-0597">Phosphoprotein</keyword>
<keyword evidence="2" id="KW-0596">Phosphopantetheine</keyword>
<evidence type="ECO:0000256" key="2">
    <source>
        <dbReference type="ARBA" id="ARBA00022450"/>
    </source>
</evidence>
<dbReference type="InterPro" id="IPR042099">
    <property type="entry name" value="ANL_N_sf"/>
</dbReference>
<dbReference type="PANTHER" id="PTHR45527">
    <property type="entry name" value="NONRIBOSOMAL PEPTIDE SYNTHETASE"/>
    <property type="match status" value="1"/>
</dbReference>
<evidence type="ECO:0000313" key="7">
    <source>
        <dbReference type="Proteomes" id="UP000189229"/>
    </source>
</evidence>